<dbReference type="Proteomes" id="UP001596378">
    <property type="component" value="Unassembled WGS sequence"/>
</dbReference>
<reference evidence="3" key="1">
    <citation type="journal article" date="2019" name="Int. J. Syst. Evol. Microbiol.">
        <title>The Global Catalogue of Microorganisms (GCM) 10K type strain sequencing project: providing services to taxonomists for standard genome sequencing and annotation.</title>
        <authorList>
            <consortium name="The Broad Institute Genomics Platform"/>
            <consortium name="The Broad Institute Genome Sequencing Center for Infectious Disease"/>
            <person name="Wu L."/>
            <person name="Ma J."/>
        </authorList>
    </citation>
    <scope>NUCLEOTIDE SEQUENCE [LARGE SCALE GENOMIC DNA]</scope>
    <source>
        <strain evidence="3">KCTC 12907</strain>
    </source>
</reference>
<keyword evidence="1" id="KW-0812">Transmembrane</keyword>
<feature type="transmembrane region" description="Helical" evidence="1">
    <location>
        <begin position="66"/>
        <end position="87"/>
    </location>
</feature>
<proteinExistence type="predicted"/>
<dbReference type="EMBL" id="JBHTAI010000026">
    <property type="protein sequence ID" value="MFC7152806.1"/>
    <property type="molecule type" value="Genomic_DNA"/>
</dbReference>
<gene>
    <name evidence="2" type="ORF">ACFQMJ_30075</name>
</gene>
<evidence type="ECO:0000313" key="2">
    <source>
        <dbReference type="EMBL" id="MFC7152806.1"/>
    </source>
</evidence>
<organism evidence="2 3">
    <name type="scientific">Cohnella cellulosilytica</name>
    <dbReference type="NCBI Taxonomy" id="986710"/>
    <lineage>
        <taxon>Bacteria</taxon>
        <taxon>Bacillati</taxon>
        <taxon>Bacillota</taxon>
        <taxon>Bacilli</taxon>
        <taxon>Bacillales</taxon>
        <taxon>Paenibacillaceae</taxon>
        <taxon>Cohnella</taxon>
    </lineage>
</organism>
<protein>
    <submittedName>
        <fullName evidence="2">Uncharacterized protein</fullName>
    </submittedName>
</protein>
<evidence type="ECO:0000256" key="1">
    <source>
        <dbReference type="SAM" id="Phobius"/>
    </source>
</evidence>
<evidence type="ECO:0000313" key="3">
    <source>
        <dbReference type="Proteomes" id="UP001596378"/>
    </source>
</evidence>
<feature type="transmembrane region" description="Helical" evidence="1">
    <location>
        <begin position="32"/>
        <end position="54"/>
    </location>
</feature>
<keyword evidence="1" id="KW-1133">Transmembrane helix</keyword>
<keyword evidence="1" id="KW-0472">Membrane</keyword>
<sequence>MEVLTILIIAAYFWTMMYLFHAKPFSLGVVVGQILALVLSLIVNGIILIVYNMVFLSPRRKNKAGVLILAVGVMILVHFIFSFSFGWKTVHNDDEYRYTNTQAIVENDTLKNQRYLVMGETIGPD</sequence>
<name>A0ABW2FL52_9BACL</name>
<keyword evidence="3" id="KW-1185">Reference proteome</keyword>
<accession>A0ABW2FL52</accession>
<comment type="caution">
    <text evidence="2">The sequence shown here is derived from an EMBL/GenBank/DDBJ whole genome shotgun (WGS) entry which is preliminary data.</text>
</comment>